<name>A0ABS6F2E8_9CLOT</name>
<proteinExistence type="predicted"/>
<dbReference type="InterPro" id="IPR022687">
    <property type="entry name" value="HTH_DTXR"/>
</dbReference>
<evidence type="ECO:0000313" key="3">
    <source>
        <dbReference type="Proteomes" id="UP000736583"/>
    </source>
</evidence>
<feature type="domain" description="HTH dtxR-type" evidence="1">
    <location>
        <begin position="1"/>
        <end position="49"/>
    </location>
</feature>
<keyword evidence="3" id="KW-1185">Reference proteome</keyword>
<dbReference type="SUPFAM" id="SSF46785">
    <property type="entry name" value="Winged helix' DNA-binding domain"/>
    <property type="match status" value="1"/>
</dbReference>
<dbReference type="Gene3D" id="1.10.10.10">
    <property type="entry name" value="Winged helix-like DNA-binding domain superfamily/Winged helix DNA-binding domain"/>
    <property type="match status" value="1"/>
</dbReference>
<dbReference type="RefSeq" id="WP_281418320.1">
    <property type="nucleotide sequence ID" value="NZ_JAHLQL010000004.1"/>
</dbReference>
<dbReference type="EMBL" id="JAHLQL010000004">
    <property type="protein sequence ID" value="MBU5592692.1"/>
    <property type="molecule type" value="Genomic_DNA"/>
</dbReference>
<organism evidence="2 3">
    <name type="scientific">Clostridium simiarum</name>
    <dbReference type="NCBI Taxonomy" id="2841506"/>
    <lineage>
        <taxon>Bacteria</taxon>
        <taxon>Bacillati</taxon>
        <taxon>Bacillota</taxon>
        <taxon>Clostridia</taxon>
        <taxon>Eubacteriales</taxon>
        <taxon>Clostridiaceae</taxon>
        <taxon>Clostridium</taxon>
    </lineage>
</organism>
<dbReference type="Proteomes" id="UP000736583">
    <property type="component" value="Unassembled WGS sequence"/>
</dbReference>
<dbReference type="InterPro" id="IPR036388">
    <property type="entry name" value="WH-like_DNA-bd_sf"/>
</dbReference>
<evidence type="ECO:0000313" key="2">
    <source>
        <dbReference type="EMBL" id="MBU5592692.1"/>
    </source>
</evidence>
<gene>
    <name evidence="2" type="ORF">KQI89_13100</name>
</gene>
<accession>A0ABS6F2E8</accession>
<dbReference type="Pfam" id="PF01325">
    <property type="entry name" value="Fe_dep_repress"/>
    <property type="match status" value="1"/>
</dbReference>
<reference evidence="2 3" key="1">
    <citation type="submission" date="2021-06" db="EMBL/GenBank/DDBJ databases">
        <authorList>
            <person name="Sun Q."/>
            <person name="Li D."/>
        </authorList>
    </citation>
    <scope>NUCLEOTIDE SEQUENCE [LARGE SCALE GENOMIC DNA]</scope>
    <source>
        <strain evidence="2 3">MSJ-4</strain>
    </source>
</reference>
<comment type="caution">
    <text evidence="2">The sequence shown here is derived from an EMBL/GenBank/DDBJ whole genome shotgun (WGS) entry which is preliminary data.</text>
</comment>
<protein>
    <recommendedName>
        <fullName evidence="1">HTH dtxR-type domain-containing protein</fullName>
    </recommendedName>
</protein>
<sequence>MQNYIMVVYELYFGGNEYVGIVDIENKLGVSKGSASRAMSSLAEQGLVSSIKANRD</sequence>
<dbReference type="InterPro" id="IPR036390">
    <property type="entry name" value="WH_DNA-bd_sf"/>
</dbReference>
<evidence type="ECO:0000259" key="1">
    <source>
        <dbReference type="Pfam" id="PF01325"/>
    </source>
</evidence>